<dbReference type="Proteomes" id="UP001165641">
    <property type="component" value="Unassembled WGS sequence"/>
</dbReference>
<dbReference type="EMBL" id="JAQBIE010000023">
    <property type="protein sequence ID" value="MDB6178954.1"/>
    <property type="molecule type" value="Genomic_DNA"/>
</dbReference>
<dbReference type="InterPro" id="IPR011250">
    <property type="entry name" value="OMP/PagP_B-barrel"/>
</dbReference>
<reference evidence="2" key="1">
    <citation type="submission" date="2022-12" db="EMBL/GenBank/DDBJ databases">
        <title>Paracoccus onchidii sp. nov., isolated from a marine invertebrate from the South China Sea.</title>
        <authorList>
            <person name="Xu S."/>
            <person name="Liu Z."/>
            <person name="Xu Y."/>
        </authorList>
    </citation>
    <scope>NUCLEOTIDE SEQUENCE</scope>
    <source>
        <strain evidence="2">Z330</strain>
    </source>
</reference>
<proteinExistence type="predicted"/>
<keyword evidence="3" id="KW-1185">Reference proteome</keyword>
<evidence type="ECO:0000313" key="2">
    <source>
        <dbReference type="EMBL" id="MDB6178954.1"/>
    </source>
</evidence>
<accession>A0ABT4ZI86</accession>
<evidence type="ECO:0000256" key="1">
    <source>
        <dbReference type="SAM" id="SignalP"/>
    </source>
</evidence>
<dbReference type="RefSeq" id="WP_271890069.1">
    <property type="nucleotide sequence ID" value="NZ_JAQBIE010000023.1"/>
</dbReference>
<keyword evidence="1" id="KW-0732">Signal</keyword>
<dbReference type="Gene3D" id="2.40.160.20">
    <property type="match status" value="1"/>
</dbReference>
<feature type="chain" id="PRO_5047491339" evidence="1">
    <location>
        <begin position="24"/>
        <end position="248"/>
    </location>
</feature>
<feature type="signal peptide" evidence="1">
    <location>
        <begin position="1"/>
        <end position="23"/>
    </location>
</feature>
<dbReference type="SUPFAM" id="SSF56925">
    <property type="entry name" value="OMPA-like"/>
    <property type="match status" value="1"/>
</dbReference>
<evidence type="ECO:0000313" key="3">
    <source>
        <dbReference type="Proteomes" id="UP001165641"/>
    </source>
</evidence>
<name>A0ABT4ZI86_9RHOB</name>
<comment type="caution">
    <text evidence="2">The sequence shown here is derived from an EMBL/GenBank/DDBJ whole genome shotgun (WGS) entry which is preliminary data.</text>
</comment>
<sequence length="248" mass="27664">MNQRFLATTVICSAVFLSVPASAQQGDWEYTGSIYMFMPETTSTIDTQNGPVESKLSFSDALSNLDLSFMGTFEASNDRWSLIADYLLFDLSFGNAAPDGADFTRINTDLKVQLFNGYALYRAYQDPKYQLDLGGGLRWVDVDAGVDLLDDGAQYATGATDGDWVDALLAARMRVQFSDQWFGTGLIDYGGFEDDRETWQILLTAGYRFNENWSVQGGYRHISVENQINGQDFSFDQSGPILGVSYRF</sequence>
<protein>
    <submittedName>
        <fullName evidence="2">Porin family protein</fullName>
    </submittedName>
</protein>
<gene>
    <name evidence="2" type="ORF">PAF17_15785</name>
</gene>
<organism evidence="2 3">
    <name type="scientific">Paracoccus onchidii</name>
    <dbReference type="NCBI Taxonomy" id="3017813"/>
    <lineage>
        <taxon>Bacteria</taxon>
        <taxon>Pseudomonadati</taxon>
        <taxon>Pseudomonadota</taxon>
        <taxon>Alphaproteobacteria</taxon>
        <taxon>Rhodobacterales</taxon>
        <taxon>Paracoccaceae</taxon>
        <taxon>Paracoccus</taxon>
    </lineage>
</organism>